<keyword evidence="2" id="KW-1185">Reference proteome</keyword>
<protein>
    <submittedName>
        <fullName evidence="1">Uncharacterized protein</fullName>
    </submittedName>
</protein>
<dbReference type="Proteomes" id="UP001057402">
    <property type="component" value="Chromosome 3"/>
</dbReference>
<proteinExistence type="predicted"/>
<organism evidence="1 2">
    <name type="scientific">Melastoma candidum</name>
    <dbReference type="NCBI Taxonomy" id="119954"/>
    <lineage>
        <taxon>Eukaryota</taxon>
        <taxon>Viridiplantae</taxon>
        <taxon>Streptophyta</taxon>
        <taxon>Embryophyta</taxon>
        <taxon>Tracheophyta</taxon>
        <taxon>Spermatophyta</taxon>
        <taxon>Magnoliopsida</taxon>
        <taxon>eudicotyledons</taxon>
        <taxon>Gunneridae</taxon>
        <taxon>Pentapetalae</taxon>
        <taxon>rosids</taxon>
        <taxon>malvids</taxon>
        <taxon>Myrtales</taxon>
        <taxon>Melastomataceae</taxon>
        <taxon>Melastomatoideae</taxon>
        <taxon>Melastomateae</taxon>
        <taxon>Melastoma</taxon>
    </lineage>
</organism>
<reference evidence="2" key="1">
    <citation type="journal article" date="2023" name="Front. Plant Sci.">
        <title>Chromosomal-level genome assembly of Melastoma candidum provides insights into trichome evolution.</title>
        <authorList>
            <person name="Zhong Y."/>
            <person name="Wu W."/>
            <person name="Sun C."/>
            <person name="Zou P."/>
            <person name="Liu Y."/>
            <person name="Dai S."/>
            <person name="Zhou R."/>
        </authorList>
    </citation>
    <scope>NUCLEOTIDE SEQUENCE [LARGE SCALE GENOMIC DNA]</scope>
</reference>
<evidence type="ECO:0000313" key="1">
    <source>
        <dbReference type="EMBL" id="KAI4383219.1"/>
    </source>
</evidence>
<comment type="caution">
    <text evidence="1">The sequence shown here is derived from an EMBL/GenBank/DDBJ whole genome shotgun (WGS) entry which is preliminary data.</text>
</comment>
<dbReference type="EMBL" id="CM042882">
    <property type="protein sequence ID" value="KAI4383219.1"/>
    <property type="molecule type" value="Genomic_DNA"/>
</dbReference>
<evidence type="ECO:0000313" key="2">
    <source>
        <dbReference type="Proteomes" id="UP001057402"/>
    </source>
</evidence>
<sequence>MGLTILQGLMHLLPMGEKAGRMIPVGFYLALLSRCMEFGLQSEVVGKLQDQIASMLPLAHLDELTFPKMEADRPVSGSIELAMMEAIFSAYVCSNVDTQSTPPNSNSVVANLWDAYLAYIAADPSLSTESFTKLIDTIPQSYRQRHDGLYRALDSFLQSRRGATQEEKSAVCKYLSCQKLSQEVCIEAVQNELMPLRLIVQALFIQQLNTHQAFKECSDSFRYTKHHGEFSGSMPILRSPFSGQDAGTMPLSTLLQTECLGPGMDIPHKEYESTSFRIQSLEQELMSLKRSLQDGNNLQKTGYTTSKPQDAKKPCSAEKRSMSRRMNLLGQMTSCISSANRLVKLLRRMNLFGTKTTRKK</sequence>
<gene>
    <name evidence="1" type="ORF">MLD38_009085</name>
</gene>
<name>A0ACB9RWD3_9MYRT</name>
<accession>A0ACB9RWD3</accession>